<feature type="compositionally biased region" description="Low complexity" evidence="1">
    <location>
        <begin position="22"/>
        <end position="41"/>
    </location>
</feature>
<feature type="compositionally biased region" description="Polar residues" evidence="1">
    <location>
        <begin position="288"/>
        <end position="309"/>
    </location>
</feature>
<dbReference type="AlphaFoldDB" id="A0A0A8L454"/>
<feature type="region of interest" description="Disordered" evidence="1">
    <location>
        <begin position="182"/>
        <end position="344"/>
    </location>
</feature>
<feature type="compositionally biased region" description="Basic and acidic residues" evidence="1">
    <location>
        <begin position="260"/>
        <end position="285"/>
    </location>
</feature>
<feature type="region of interest" description="Disordered" evidence="1">
    <location>
        <begin position="421"/>
        <end position="486"/>
    </location>
</feature>
<dbReference type="OrthoDB" id="5576775at2759"/>
<feature type="compositionally biased region" description="Polar residues" evidence="1">
    <location>
        <begin position="199"/>
        <end position="217"/>
    </location>
</feature>
<proteinExistence type="predicted"/>
<gene>
    <name evidence="3" type="ORF">KLDO_g1288.t1</name>
</gene>
<feature type="compositionally biased region" description="Basic residues" evidence="1">
    <location>
        <begin position="469"/>
        <end position="483"/>
    </location>
</feature>
<feature type="compositionally biased region" description="Acidic residues" evidence="1">
    <location>
        <begin position="421"/>
        <end position="455"/>
    </location>
</feature>
<evidence type="ECO:0000256" key="1">
    <source>
        <dbReference type="SAM" id="MobiDB-lite"/>
    </source>
</evidence>
<protein>
    <submittedName>
        <fullName evidence="3">WGS project CCBQ000000000 data, contig 00099</fullName>
    </submittedName>
</protein>
<dbReference type="Proteomes" id="UP000031516">
    <property type="component" value="Unassembled WGS sequence"/>
</dbReference>
<reference evidence="3 4" key="1">
    <citation type="submission" date="2014-03" db="EMBL/GenBank/DDBJ databases">
        <title>The genome of Kluyveromyces dobzhanskii.</title>
        <authorList>
            <person name="Nystedt B."/>
            <person name="Astrom S."/>
        </authorList>
    </citation>
    <scope>NUCLEOTIDE SEQUENCE [LARGE SCALE GENOMIC DNA]</scope>
    <source>
        <strain evidence="3 4">CBS 2104</strain>
    </source>
</reference>
<dbReference type="EMBL" id="CCBQ010000019">
    <property type="protein sequence ID" value="CDO92981.1"/>
    <property type="molecule type" value="Genomic_DNA"/>
</dbReference>
<feature type="region of interest" description="Disordered" evidence="1">
    <location>
        <begin position="22"/>
        <end position="57"/>
    </location>
</feature>
<feature type="compositionally biased region" description="Basic and acidic residues" evidence="1">
    <location>
        <begin position="218"/>
        <end position="231"/>
    </location>
</feature>
<evidence type="ECO:0000259" key="2">
    <source>
        <dbReference type="Pfam" id="PF08729"/>
    </source>
</evidence>
<comment type="caution">
    <text evidence="3">The sequence shown here is derived from an EMBL/GenBank/DDBJ whole genome shotgun (WGS) entry which is preliminary data.</text>
</comment>
<feature type="compositionally biased region" description="Polar residues" evidence="1">
    <location>
        <begin position="237"/>
        <end position="258"/>
    </location>
</feature>
<evidence type="ECO:0000313" key="3">
    <source>
        <dbReference type="EMBL" id="CDO92981.1"/>
    </source>
</evidence>
<feature type="compositionally biased region" description="Basic and acidic residues" evidence="1">
    <location>
        <begin position="310"/>
        <end position="330"/>
    </location>
</feature>
<dbReference type="Pfam" id="PF08729">
    <property type="entry name" value="HUN"/>
    <property type="match status" value="1"/>
</dbReference>
<dbReference type="InterPro" id="IPR014840">
    <property type="entry name" value="HRD"/>
</dbReference>
<evidence type="ECO:0000313" key="4">
    <source>
        <dbReference type="Proteomes" id="UP000031516"/>
    </source>
</evidence>
<organism evidence="3 4">
    <name type="scientific">Kluyveromyces dobzhanskii CBS 2104</name>
    <dbReference type="NCBI Taxonomy" id="1427455"/>
    <lineage>
        <taxon>Eukaryota</taxon>
        <taxon>Fungi</taxon>
        <taxon>Dikarya</taxon>
        <taxon>Ascomycota</taxon>
        <taxon>Saccharomycotina</taxon>
        <taxon>Saccharomycetes</taxon>
        <taxon>Saccharomycetales</taxon>
        <taxon>Saccharomycetaceae</taxon>
        <taxon>Kluyveromyces</taxon>
    </lineage>
</organism>
<accession>A0A0A8L454</accession>
<sequence>MVILKPFVIIVSDNKKVNMNEAAVSDSNSSSNSTSGSALSNTDEQPPTKKMKTMPNIAEELAKNRSPPLSNSHNNVKKQISISSLLSDPQPLKPVIRAPTIILPSQRPGTADIGETAASNILIARTKSPVSVLLDRAQSNVQTTIENQEGGRTTKPVSSIDGLLENEAAVDNSVESNRQIQGTTGADAASADPPKVTGDVNSSTNIEAAGSAQSTSAKDLKAKVKVKEETTGKVAKSTTKNARGTTAKSGRNTKGTTARNRKEPVKKDTKAKQDNKSKQDGKVKSESPAPSTNVTTVIDNTPEASSLNESKPKSEPSDLDVADGKDDAKKDKLRKKKVETPRKLVPAPTIKSPKITSVEVYGKPIVVLDIPLHDVSNNDYLNENGQVVFNVYNLIQEKYGSQLNKTKRNLMVDLNDDVEAAEDNEGEDAVDIEHGGDEDDDDDDDDDEEDDDEVAVSDPSKIKDSSISPKKKRPNPLKGKSRIGKYDIEDPFIDDSELLWEEQRAATRDGFFVYFGPLIEKGQYASFQRVDGTMKKGGIKNPK</sequence>
<keyword evidence="4" id="KW-1185">Reference proteome</keyword>
<name>A0A0A8L454_9SACH</name>
<feature type="domain" description="Hpc2-related" evidence="2">
    <location>
        <begin position="476"/>
        <end position="517"/>
    </location>
</feature>